<proteinExistence type="predicted"/>
<protein>
    <submittedName>
        <fullName evidence="2">Uncharacterized protein</fullName>
    </submittedName>
</protein>
<gene>
    <name evidence="2" type="ORF">PYX00_006736</name>
</gene>
<evidence type="ECO:0000313" key="2">
    <source>
        <dbReference type="EMBL" id="KAL0274270.1"/>
    </source>
</evidence>
<evidence type="ECO:0000256" key="1">
    <source>
        <dbReference type="SAM" id="MobiDB-lite"/>
    </source>
</evidence>
<dbReference type="AlphaFoldDB" id="A0AAW2HY65"/>
<feature type="region of interest" description="Disordered" evidence="1">
    <location>
        <begin position="159"/>
        <end position="196"/>
    </location>
</feature>
<dbReference type="EMBL" id="JARGDH010000003">
    <property type="protein sequence ID" value="KAL0274270.1"/>
    <property type="molecule type" value="Genomic_DNA"/>
</dbReference>
<organism evidence="2">
    <name type="scientific">Menopon gallinae</name>
    <name type="common">poultry shaft louse</name>
    <dbReference type="NCBI Taxonomy" id="328185"/>
    <lineage>
        <taxon>Eukaryota</taxon>
        <taxon>Metazoa</taxon>
        <taxon>Ecdysozoa</taxon>
        <taxon>Arthropoda</taxon>
        <taxon>Hexapoda</taxon>
        <taxon>Insecta</taxon>
        <taxon>Pterygota</taxon>
        <taxon>Neoptera</taxon>
        <taxon>Paraneoptera</taxon>
        <taxon>Psocodea</taxon>
        <taxon>Troctomorpha</taxon>
        <taxon>Phthiraptera</taxon>
        <taxon>Amblycera</taxon>
        <taxon>Menoponidae</taxon>
        <taxon>Menopon</taxon>
    </lineage>
</organism>
<sequence>MYTSSSVRTRSSLPGDSTFDSGYVSLKSILTVEGERQGSIRRRQKRRAPLPPTLTDNRKTADPNPLRIVEDNQLWDGSGSKELDNIARCYNNLKIEYQKNKNPFEEAYDERLNPFAENDEVFDDSNPFKTDAVVEKKEDSDSWSLKLPEERRTSKIPVRRGSVNTTEEESEFKRTVKERRSMRMEPDTPKDPHLSRTISEHHQDPLAQLKKPWERVSAKFRKDNLHIPTRATVKSPIRPAVYKQVRYRSFPCTIMKTVLVGGISMGGE</sequence>
<reference evidence="2" key="1">
    <citation type="journal article" date="2024" name="Gigascience">
        <title>Chromosome-level genome of the poultry shaft louse Menopon gallinae provides insight into the host-switching and adaptive evolution of parasitic lice.</title>
        <authorList>
            <person name="Xu Y."/>
            <person name="Ma L."/>
            <person name="Liu S."/>
            <person name="Liang Y."/>
            <person name="Liu Q."/>
            <person name="He Z."/>
            <person name="Tian L."/>
            <person name="Duan Y."/>
            <person name="Cai W."/>
            <person name="Li H."/>
            <person name="Song F."/>
        </authorList>
    </citation>
    <scope>NUCLEOTIDE SEQUENCE</scope>
    <source>
        <strain evidence="2">Cailab_2023a</strain>
    </source>
</reference>
<feature type="compositionally biased region" description="Polar residues" evidence="1">
    <location>
        <begin position="1"/>
        <end position="20"/>
    </location>
</feature>
<feature type="region of interest" description="Disordered" evidence="1">
    <location>
        <begin position="34"/>
        <end position="64"/>
    </location>
</feature>
<comment type="caution">
    <text evidence="2">The sequence shown here is derived from an EMBL/GenBank/DDBJ whole genome shotgun (WGS) entry which is preliminary data.</text>
</comment>
<feature type="region of interest" description="Disordered" evidence="1">
    <location>
        <begin position="1"/>
        <end position="21"/>
    </location>
</feature>
<feature type="compositionally biased region" description="Basic residues" evidence="1">
    <location>
        <begin position="39"/>
        <end position="48"/>
    </location>
</feature>
<name>A0AAW2HY65_9NEOP</name>
<feature type="compositionally biased region" description="Basic and acidic residues" evidence="1">
    <location>
        <begin position="171"/>
        <end position="196"/>
    </location>
</feature>
<accession>A0AAW2HY65</accession>